<dbReference type="AlphaFoldDB" id="A0A1W1BGR0"/>
<dbReference type="EMBL" id="FPHC01000026">
    <property type="protein sequence ID" value="SFV52697.1"/>
    <property type="molecule type" value="Genomic_DNA"/>
</dbReference>
<reference evidence="1" key="1">
    <citation type="submission" date="2016-10" db="EMBL/GenBank/DDBJ databases">
        <authorList>
            <person name="de Groot N.N."/>
        </authorList>
    </citation>
    <scope>NUCLEOTIDE SEQUENCE</scope>
</reference>
<protein>
    <submittedName>
        <fullName evidence="1">Uncharacterized protein</fullName>
    </submittedName>
</protein>
<name>A0A1W1BGR0_9ZZZZ</name>
<evidence type="ECO:0000313" key="1">
    <source>
        <dbReference type="EMBL" id="SFV52697.1"/>
    </source>
</evidence>
<sequence length="149" mass="17727">MTFDKITADGQIKEIIKSAFDTSLDVGGEWGYDISEATTILSSDQPLMQLEHLLASMRTYIEMSMTKERDERYGGINLNEFSREEIVQNENRYHKIGYKVTAMKEETYSQFIDEYKEKYGKPDFDLSDYFERRKKATLYREIEYWFKVD</sequence>
<proteinExistence type="predicted"/>
<gene>
    <name evidence="1" type="ORF">MNB_SV-6-198</name>
</gene>
<organism evidence="1">
    <name type="scientific">hydrothermal vent metagenome</name>
    <dbReference type="NCBI Taxonomy" id="652676"/>
    <lineage>
        <taxon>unclassified sequences</taxon>
        <taxon>metagenomes</taxon>
        <taxon>ecological metagenomes</taxon>
    </lineage>
</organism>
<accession>A0A1W1BGR0</accession>